<dbReference type="EMBL" id="SEOL01000001">
    <property type="protein sequence ID" value="MBL0848741.1"/>
    <property type="molecule type" value="Genomic_DNA"/>
</dbReference>
<dbReference type="AlphaFoldDB" id="A0A937DIV1"/>
<keyword evidence="1" id="KW-0812">Transmembrane</keyword>
<comment type="caution">
    <text evidence="2">The sequence shown here is derived from an EMBL/GenBank/DDBJ whole genome shotgun (WGS) entry which is preliminary data.</text>
</comment>
<keyword evidence="1" id="KW-1133">Transmembrane helix</keyword>
<sequence length="166" mass="19524">MLSRKSYIIYIIFLLCNFFYLSSCQMYPLYYYGTAHDKKYINPIEVFVSNDLNKEITRNFHFLLSHVLTHRKYKLNVVLVQSIDNISVESYFNNTKRINLKAAYSLHEISKKNVLYKSSAEVTSLFDFSNQQFSKMRINKNIEEKTAAELAENISIDIISFIKSID</sequence>
<organism evidence="2 3">
    <name type="scientific">Candidatus Liberibacter ctenarytainae</name>
    <dbReference type="NCBI Taxonomy" id="2020335"/>
    <lineage>
        <taxon>Bacteria</taxon>
        <taxon>Pseudomonadati</taxon>
        <taxon>Pseudomonadota</taxon>
        <taxon>Alphaproteobacteria</taxon>
        <taxon>Hyphomicrobiales</taxon>
        <taxon>Rhizobiaceae</taxon>
        <taxon>Liberibacter</taxon>
    </lineage>
</organism>
<gene>
    <name evidence="2" type="ORF">EU981_01365</name>
</gene>
<evidence type="ECO:0008006" key="4">
    <source>
        <dbReference type="Google" id="ProtNLM"/>
    </source>
</evidence>
<keyword evidence="1" id="KW-0472">Membrane</keyword>
<protein>
    <recommendedName>
        <fullName evidence="4">LPS-assembly lipoprotein</fullName>
    </recommendedName>
</protein>
<feature type="transmembrane region" description="Helical" evidence="1">
    <location>
        <begin position="7"/>
        <end position="30"/>
    </location>
</feature>
<dbReference type="Proteomes" id="UP000736856">
    <property type="component" value="Unassembled WGS sequence"/>
</dbReference>
<evidence type="ECO:0000313" key="2">
    <source>
        <dbReference type="EMBL" id="MBL0848741.1"/>
    </source>
</evidence>
<reference evidence="2" key="1">
    <citation type="submission" date="2019-02" db="EMBL/GenBank/DDBJ databases">
        <title>A novel Candidatus Liberibacter species associated with the New Zealand native fuchsia psyllid, Ctenarytaina fuchsiae.</title>
        <authorList>
            <person name="Thompson S.M."/>
            <person name="Jorgensen N."/>
            <person name="David C."/>
            <person name="Bulman S.R."/>
            <person name="Smith G.R."/>
        </authorList>
    </citation>
    <scope>NUCLEOTIDE SEQUENCE</scope>
    <source>
        <strain evidence="2">Oxford</strain>
    </source>
</reference>
<evidence type="ECO:0000256" key="1">
    <source>
        <dbReference type="SAM" id="Phobius"/>
    </source>
</evidence>
<evidence type="ECO:0000313" key="3">
    <source>
        <dbReference type="Proteomes" id="UP000736856"/>
    </source>
</evidence>
<dbReference type="Gene3D" id="3.30.160.150">
    <property type="entry name" value="Lipoprotein like domain"/>
    <property type="match status" value="1"/>
</dbReference>
<accession>A0A937DIV1</accession>
<proteinExistence type="predicted"/>
<name>A0A937DIV1_9HYPH</name>